<reference evidence="3" key="1">
    <citation type="submission" date="2016-10" db="EMBL/GenBank/DDBJ databases">
        <authorList>
            <person name="Varghese N."/>
            <person name="Submissions S."/>
        </authorList>
    </citation>
    <scope>NUCLEOTIDE SEQUENCE [LARGE SCALE GENOMIC DNA]</scope>
    <source>
        <strain evidence="3">DSM 17044</strain>
    </source>
</reference>
<feature type="region of interest" description="Disordered" evidence="1">
    <location>
        <begin position="117"/>
        <end position="150"/>
    </location>
</feature>
<evidence type="ECO:0000256" key="1">
    <source>
        <dbReference type="SAM" id="MobiDB-lite"/>
    </source>
</evidence>
<proteinExistence type="predicted"/>
<sequence>MLYKVTPMMAPPAPEKAQPREPGQPRKRRKSAVYDADGNEVLISLMCIKCRTLKPLAQFGLRKMADGAIRNQPWCRTCRSGAGTKKPKDEAAAVPAQGPVSSPALQVVAPAAVLAEAPESTQIEPPVAEEAAPGEPVLPSSMGEEQPAHA</sequence>
<name>A0A1H7S3G7_STIAU</name>
<organism evidence="2 3">
    <name type="scientific">Stigmatella aurantiaca</name>
    <dbReference type="NCBI Taxonomy" id="41"/>
    <lineage>
        <taxon>Bacteria</taxon>
        <taxon>Pseudomonadati</taxon>
        <taxon>Myxococcota</taxon>
        <taxon>Myxococcia</taxon>
        <taxon>Myxococcales</taxon>
        <taxon>Cystobacterineae</taxon>
        <taxon>Archangiaceae</taxon>
        <taxon>Stigmatella</taxon>
    </lineage>
</organism>
<dbReference type="AlphaFoldDB" id="A0A1H7S3G7"/>
<evidence type="ECO:0000313" key="2">
    <source>
        <dbReference type="EMBL" id="SEL66898.1"/>
    </source>
</evidence>
<dbReference type="RefSeq" id="WP_075007313.1">
    <property type="nucleotide sequence ID" value="NZ_FOAP01000007.1"/>
</dbReference>
<dbReference type="EMBL" id="FOAP01000007">
    <property type="protein sequence ID" value="SEL66898.1"/>
    <property type="molecule type" value="Genomic_DNA"/>
</dbReference>
<dbReference type="Proteomes" id="UP000182719">
    <property type="component" value="Unassembled WGS sequence"/>
</dbReference>
<gene>
    <name evidence="2" type="ORF">SAMN05444354_107292</name>
</gene>
<feature type="region of interest" description="Disordered" evidence="1">
    <location>
        <begin position="1"/>
        <end position="33"/>
    </location>
</feature>
<dbReference type="OrthoDB" id="5383207at2"/>
<protein>
    <submittedName>
        <fullName evidence="2">Uncharacterized protein</fullName>
    </submittedName>
</protein>
<keyword evidence="3" id="KW-1185">Reference proteome</keyword>
<accession>A0A1H7S3G7</accession>
<feature type="region of interest" description="Disordered" evidence="1">
    <location>
        <begin position="80"/>
        <end position="99"/>
    </location>
</feature>
<feature type="compositionally biased region" description="Low complexity" evidence="1">
    <location>
        <begin position="117"/>
        <end position="137"/>
    </location>
</feature>
<evidence type="ECO:0000313" key="3">
    <source>
        <dbReference type="Proteomes" id="UP000182719"/>
    </source>
</evidence>